<reference evidence="1 2" key="1">
    <citation type="submission" date="2018-06" db="EMBL/GenBank/DDBJ databases">
        <title>Spirosoma sp. HMF3257 Genome sequencing and assembly.</title>
        <authorList>
            <person name="Kang H."/>
            <person name="Cha I."/>
            <person name="Kim H."/>
            <person name="Kang J."/>
            <person name="Joh K."/>
        </authorList>
    </citation>
    <scope>NUCLEOTIDE SEQUENCE [LARGE SCALE GENOMIC DNA]</scope>
    <source>
        <strain evidence="1 2">HMF3257</strain>
    </source>
</reference>
<protein>
    <submittedName>
        <fullName evidence="1">Uncharacterized protein</fullName>
    </submittedName>
</protein>
<organism evidence="1 2">
    <name type="scientific">Spirosoma telluris</name>
    <dbReference type="NCBI Taxonomy" id="2183553"/>
    <lineage>
        <taxon>Bacteria</taxon>
        <taxon>Pseudomonadati</taxon>
        <taxon>Bacteroidota</taxon>
        <taxon>Cytophagia</taxon>
        <taxon>Cytophagales</taxon>
        <taxon>Cytophagaceae</taxon>
        <taxon>Spirosoma</taxon>
    </lineage>
</organism>
<proteinExistence type="predicted"/>
<keyword evidence="2" id="KW-1185">Reference proteome</keyword>
<accession>A0A327NKW5</accession>
<comment type="caution">
    <text evidence="1">The sequence shown here is derived from an EMBL/GenBank/DDBJ whole genome shotgun (WGS) entry which is preliminary data.</text>
</comment>
<sequence>MFQQYKIVNKCLDEKLNISAIISHSDMENELKIRIIKDSKGNPLSLQAITLEAAESLKIFIDSLVELARLYEDNSEFKISLLNGSIESCLVFPAQNEQVTKDINDILTGKSLDNKKIKALKDIQDKIKSNGLDYEVLWKNNNEIINVTQKFKGENFSYKRRRNEYESEIVFLSGQLYETGGKTNTNIHIHESNIEYKIDCTVQEAIAINSLLYENIYLSALKTTRSEYKPTYQLIDYYLDINEQKFIAEFYQNIVSNDKLEKFDLLHEKIYDLILEDRLNDLKKMIKIFDNEFTERGIIRTILMSLKPVIKKDDFLGIKPLYQSLSDTLRVRSLNHTI</sequence>
<dbReference type="Proteomes" id="UP000249016">
    <property type="component" value="Unassembled WGS sequence"/>
</dbReference>
<gene>
    <name evidence="1" type="ORF">HMF3257_20895</name>
</gene>
<name>A0A327NKW5_9BACT</name>
<dbReference type="AlphaFoldDB" id="A0A327NKW5"/>
<dbReference type="EMBL" id="QLII01000001">
    <property type="protein sequence ID" value="RAI76021.1"/>
    <property type="molecule type" value="Genomic_DNA"/>
</dbReference>
<evidence type="ECO:0000313" key="1">
    <source>
        <dbReference type="EMBL" id="RAI76021.1"/>
    </source>
</evidence>
<evidence type="ECO:0000313" key="2">
    <source>
        <dbReference type="Proteomes" id="UP000249016"/>
    </source>
</evidence>